<dbReference type="Proteomes" id="UP001446871">
    <property type="component" value="Unassembled WGS sequence"/>
</dbReference>
<evidence type="ECO:0000313" key="2">
    <source>
        <dbReference type="Proteomes" id="UP001446871"/>
    </source>
</evidence>
<proteinExistence type="predicted"/>
<dbReference type="EMBL" id="JAQQWM010000004">
    <property type="protein sequence ID" value="KAK8068356.1"/>
    <property type="molecule type" value="Genomic_DNA"/>
</dbReference>
<keyword evidence="2" id="KW-1185">Reference proteome</keyword>
<name>A0ABR1VAX7_9PEZI</name>
<protein>
    <submittedName>
        <fullName evidence="1">Uncharacterized protein</fullName>
    </submittedName>
</protein>
<accession>A0ABR1VAX7</accession>
<gene>
    <name evidence="1" type="ORF">PG996_007468</name>
</gene>
<sequence>MSRTGICPTCPSCPPLLFVNHESRGETLRRYPHAIRVYCGDVPGNKRKKRRAGRMYINWYHDAFLVEDGWWSPGDPFTLTLHHWVPHVERELWLGRDDIYYCFPRHWEGRRKQKLDQERMDDIVLGIRNLFV</sequence>
<comment type="caution">
    <text evidence="1">The sequence shown here is derived from an EMBL/GenBank/DDBJ whole genome shotgun (WGS) entry which is preliminary data.</text>
</comment>
<organism evidence="1 2">
    <name type="scientific">Apiospora saccharicola</name>
    <dbReference type="NCBI Taxonomy" id="335842"/>
    <lineage>
        <taxon>Eukaryota</taxon>
        <taxon>Fungi</taxon>
        <taxon>Dikarya</taxon>
        <taxon>Ascomycota</taxon>
        <taxon>Pezizomycotina</taxon>
        <taxon>Sordariomycetes</taxon>
        <taxon>Xylariomycetidae</taxon>
        <taxon>Amphisphaeriales</taxon>
        <taxon>Apiosporaceae</taxon>
        <taxon>Apiospora</taxon>
    </lineage>
</organism>
<reference evidence="1 2" key="1">
    <citation type="submission" date="2023-01" db="EMBL/GenBank/DDBJ databases">
        <title>Analysis of 21 Apiospora genomes using comparative genomics revels a genus with tremendous synthesis potential of carbohydrate active enzymes and secondary metabolites.</title>
        <authorList>
            <person name="Sorensen T."/>
        </authorList>
    </citation>
    <scope>NUCLEOTIDE SEQUENCE [LARGE SCALE GENOMIC DNA]</scope>
    <source>
        <strain evidence="1 2">CBS 83171</strain>
    </source>
</reference>
<evidence type="ECO:0000313" key="1">
    <source>
        <dbReference type="EMBL" id="KAK8068356.1"/>
    </source>
</evidence>